<gene>
    <name evidence="2" type="ORF">CASFOL_036793</name>
</gene>
<evidence type="ECO:0000313" key="3">
    <source>
        <dbReference type="Proteomes" id="UP001632038"/>
    </source>
</evidence>
<name>A0ABD3BP22_9LAMI</name>
<feature type="coiled-coil region" evidence="1">
    <location>
        <begin position="65"/>
        <end position="103"/>
    </location>
</feature>
<organism evidence="2 3">
    <name type="scientific">Castilleja foliolosa</name>
    <dbReference type="NCBI Taxonomy" id="1961234"/>
    <lineage>
        <taxon>Eukaryota</taxon>
        <taxon>Viridiplantae</taxon>
        <taxon>Streptophyta</taxon>
        <taxon>Embryophyta</taxon>
        <taxon>Tracheophyta</taxon>
        <taxon>Spermatophyta</taxon>
        <taxon>Magnoliopsida</taxon>
        <taxon>eudicotyledons</taxon>
        <taxon>Gunneridae</taxon>
        <taxon>Pentapetalae</taxon>
        <taxon>asterids</taxon>
        <taxon>lamiids</taxon>
        <taxon>Lamiales</taxon>
        <taxon>Orobanchaceae</taxon>
        <taxon>Pedicularideae</taxon>
        <taxon>Castillejinae</taxon>
        <taxon>Castilleja</taxon>
    </lineage>
</organism>
<evidence type="ECO:0000256" key="1">
    <source>
        <dbReference type="SAM" id="Coils"/>
    </source>
</evidence>
<dbReference type="EMBL" id="JAVIJP010000069">
    <property type="protein sequence ID" value="KAL3619223.1"/>
    <property type="molecule type" value="Genomic_DNA"/>
</dbReference>
<keyword evidence="1" id="KW-0175">Coiled coil</keyword>
<accession>A0ABD3BP22</accession>
<protein>
    <submittedName>
        <fullName evidence="2">Uncharacterized protein</fullName>
    </submittedName>
</protein>
<keyword evidence="3" id="KW-1185">Reference proteome</keyword>
<dbReference type="Proteomes" id="UP001632038">
    <property type="component" value="Unassembled WGS sequence"/>
</dbReference>
<dbReference type="AlphaFoldDB" id="A0ABD3BP22"/>
<reference evidence="3" key="1">
    <citation type="journal article" date="2024" name="IScience">
        <title>Strigolactones Initiate the Formation of Haustorium-like Structures in Castilleja.</title>
        <authorList>
            <person name="Buerger M."/>
            <person name="Peterson D."/>
            <person name="Chory J."/>
        </authorList>
    </citation>
    <scope>NUCLEOTIDE SEQUENCE [LARGE SCALE GENOMIC DNA]</scope>
</reference>
<proteinExistence type="predicted"/>
<evidence type="ECO:0000313" key="2">
    <source>
        <dbReference type="EMBL" id="KAL3619223.1"/>
    </source>
</evidence>
<comment type="caution">
    <text evidence="2">The sequence shown here is derived from an EMBL/GenBank/DDBJ whole genome shotgun (WGS) entry which is preliminary data.</text>
</comment>
<sequence>MIVGRKGLFEVVVTSEKEDVERFDVCRLTVDEEIFDLYLQKYIIDQDHYSEAKPSLKAVAYGEEAADEEKTVKEAADEEKAVKEAADEEKAVKEAAVKDLADEEDYFANSESSEVNSFKKRKTEH</sequence>